<evidence type="ECO:0000313" key="18">
    <source>
        <dbReference type="Proteomes" id="UP000092967"/>
    </source>
</evidence>
<dbReference type="FunFam" id="1.10.287.130:FF:000034">
    <property type="entry name" value="Two-component system sensor histidine kinase/response regulator"/>
    <property type="match status" value="1"/>
</dbReference>
<evidence type="ECO:0000256" key="6">
    <source>
        <dbReference type="ARBA" id="ARBA00022777"/>
    </source>
</evidence>
<evidence type="ECO:0000256" key="1">
    <source>
        <dbReference type="ARBA" id="ARBA00000085"/>
    </source>
</evidence>
<dbReference type="PROSITE" id="PS50109">
    <property type="entry name" value="HIS_KIN"/>
    <property type="match status" value="1"/>
</dbReference>
<name>A0A1B1Y515_9FLAO</name>
<dbReference type="InterPro" id="IPR018060">
    <property type="entry name" value="HTH_AraC"/>
</dbReference>
<dbReference type="InterPro" id="IPR036097">
    <property type="entry name" value="HisK_dim/P_sf"/>
</dbReference>
<dbReference type="Pfam" id="PF12833">
    <property type="entry name" value="HTH_18"/>
    <property type="match status" value="1"/>
</dbReference>
<dbReference type="SUPFAM" id="SSF46689">
    <property type="entry name" value="Homeodomain-like"/>
    <property type="match status" value="1"/>
</dbReference>
<dbReference type="InterPro" id="IPR009057">
    <property type="entry name" value="Homeodomain-like_sf"/>
</dbReference>
<dbReference type="EC" id="2.7.13.3" evidence="2"/>
<evidence type="ECO:0000256" key="5">
    <source>
        <dbReference type="ARBA" id="ARBA00022741"/>
    </source>
</evidence>
<dbReference type="OrthoDB" id="1522078at2"/>
<dbReference type="InterPro" id="IPR004358">
    <property type="entry name" value="Sig_transdc_His_kin-like_C"/>
</dbReference>
<reference evidence="17 18" key="1">
    <citation type="submission" date="2016-02" db="EMBL/GenBank/DDBJ databases">
        <authorList>
            <person name="Wen L."/>
            <person name="He K."/>
            <person name="Yang H."/>
        </authorList>
    </citation>
    <scope>NUCLEOTIDE SEQUENCE [LARGE SCALE GENOMIC DNA]</scope>
    <source>
        <strain evidence="17 18">CZ1127</strain>
    </source>
</reference>
<comment type="catalytic activity">
    <reaction evidence="1">
        <text>ATP + protein L-histidine = ADP + protein N-phospho-L-histidine.</text>
        <dbReference type="EC" id="2.7.13.3"/>
    </reaction>
</comment>
<dbReference type="Gene3D" id="3.30.565.10">
    <property type="entry name" value="Histidine kinase-like ATPase, C-terminal domain"/>
    <property type="match status" value="1"/>
</dbReference>
<evidence type="ECO:0000256" key="13">
    <source>
        <dbReference type="SAM" id="Phobius"/>
    </source>
</evidence>
<keyword evidence="6 17" id="KW-0418">Kinase</keyword>
<dbReference type="KEGG" id="wfu:AXE80_05905"/>
<feature type="domain" description="HTH araC/xylS-type" evidence="14">
    <location>
        <begin position="1253"/>
        <end position="1352"/>
    </location>
</feature>
<dbReference type="SUPFAM" id="SSF52172">
    <property type="entry name" value="CheY-like"/>
    <property type="match status" value="1"/>
</dbReference>
<dbReference type="InterPro" id="IPR011006">
    <property type="entry name" value="CheY-like_superfamily"/>
</dbReference>
<evidence type="ECO:0000259" key="16">
    <source>
        <dbReference type="PROSITE" id="PS50110"/>
    </source>
</evidence>
<dbReference type="SMART" id="SM00387">
    <property type="entry name" value="HATPase_c"/>
    <property type="match status" value="1"/>
</dbReference>
<dbReference type="InterPro" id="IPR011123">
    <property type="entry name" value="Y_Y_Y"/>
</dbReference>
<dbReference type="Pfam" id="PF00072">
    <property type="entry name" value="Response_reg"/>
    <property type="match status" value="1"/>
</dbReference>
<keyword evidence="8" id="KW-0902">Two-component regulatory system</keyword>
<dbReference type="PANTHER" id="PTHR43547">
    <property type="entry name" value="TWO-COMPONENT HISTIDINE KINASE"/>
    <property type="match status" value="1"/>
</dbReference>
<feature type="domain" description="Histidine kinase" evidence="15">
    <location>
        <begin position="839"/>
        <end position="1059"/>
    </location>
</feature>
<dbReference type="InterPro" id="IPR036890">
    <property type="entry name" value="HATPase_C_sf"/>
</dbReference>
<dbReference type="Pfam" id="PF00512">
    <property type="entry name" value="HisKA"/>
    <property type="match status" value="1"/>
</dbReference>
<evidence type="ECO:0000256" key="11">
    <source>
        <dbReference type="ARBA" id="ARBA00023163"/>
    </source>
</evidence>
<dbReference type="InterPro" id="IPR001789">
    <property type="entry name" value="Sig_transdc_resp-reg_receiver"/>
</dbReference>
<dbReference type="FunFam" id="2.60.40.10:FF:000791">
    <property type="entry name" value="Two-component system sensor histidine kinase/response regulator"/>
    <property type="match status" value="1"/>
</dbReference>
<dbReference type="Gene3D" id="2.60.40.10">
    <property type="entry name" value="Immunoglobulins"/>
    <property type="match status" value="1"/>
</dbReference>
<evidence type="ECO:0000256" key="2">
    <source>
        <dbReference type="ARBA" id="ARBA00012438"/>
    </source>
</evidence>
<dbReference type="RefSeq" id="WP_068825359.1">
    <property type="nucleotide sequence ID" value="NZ_CP014224.1"/>
</dbReference>
<keyword evidence="5" id="KW-0547">Nucleotide-binding</keyword>
<dbReference type="Gene3D" id="2.130.10.10">
    <property type="entry name" value="YVTN repeat-like/Quinoprotein amine dehydrogenase"/>
    <property type="match status" value="3"/>
</dbReference>
<keyword evidence="3 12" id="KW-0597">Phosphoprotein</keyword>
<accession>A0A1B1Y515</accession>
<dbReference type="InterPro" id="IPR003594">
    <property type="entry name" value="HATPase_dom"/>
</dbReference>
<keyword evidence="4" id="KW-0808">Transferase</keyword>
<dbReference type="Gene3D" id="1.10.10.60">
    <property type="entry name" value="Homeodomain-like"/>
    <property type="match status" value="1"/>
</dbReference>
<dbReference type="Pfam" id="PF07495">
    <property type="entry name" value="Y_Y_Y"/>
    <property type="match status" value="1"/>
</dbReference>
<dbReference type="PROSITE" id="PS00041">
    <property type="entry name" value="HTH_ARAC_FAMILY_1"/>
    <property type="match status" value="1"/>
</dbReference>
<gene>
    <name evidence="17" type="ORF">AXE80_05905</name>
</gene>
<keyword evidence="13" id="KW-1133">Transmembrane helix</keyword>
<dbReference type="GO" id="GO:0003700">
    <property type="term" value="F:DNA-binding transcription factor activity"/>
    <property type="evidence" value="ECO:0007669"/>
    <property type="project" value="InterPro"/>
</dbReference>
<dbReference type="FunFam" id="3.30.565.10:FF:000037">
    <property type="entry name" value="Hybrid sensor histidine kinase/response regulator"/>
    <property type="match status" value="1"/>
</dbReference>
<evidence type="ECO:0000256" key="9">
    <source>
        <dbReference type="ARBA" id="ARBA00023015"/>
    </source>
</evidence>
<evidence type="ECO:0000256" key="3">
    <source>
        <dbReference type="ARBA" id="ARBA00022553"/>
    </source>
</evidence>
<keyword evidence="10" id="KW-0238">DNA-binding</keyword>
<dbReference type="InterPro" id="IPR015943">
    <property type="entry name" value="WD40/YVTN_repeat-like_dom_sf"/>
</dbReference>
<dbReference type="Gene3D" id="1.10.287.130">
    <property type="match status" value="1"/>
</dbReference>
<organism evidence="17 18">
    <name type="scientific">Wenyingzhuangia fucanilytica</name>
    <dbReference type="NCBI Taxonomy" id="1790137"/>
    <lineage>
        <taxon>Bacteria</taxon>
        <taxon>Pseudomonadati</taxon>
        <taxon>Bacteroidota</taxon>
        <taxon>Flavobacteriia</taxon>
        <taxon>Flavobacteriales</taxon>
        <taxon>Flavobacteriaceae</taxon>
        <taxon>Wenyingzhuangia</taxon>
    </lineage>
</organism>
<dbReference type="InterPro" id="IPR011110">
    <property type="entry name" value="Reg_prop"/>
</dbReference>
<dbReference type="InterPro" id="IPR018062">
    <property type="entry name" value="HTH_AraC-typ_CS"/>
</dbReference>
<feature type="domain" description="Response regulatory" evidence="16">
    <location>
        <begin position="1106"/>
        <end position="1221"/>
    </location>
</feature>
<dbReference type="STRING" id="1790137.AXE80_05905"/>
<keyword evidence="18" id="KW-1185">Reference proteome</keyword>
<dbReference type="GO" id="GO:0005524">
    <property type="term" value="F:ATP binding"/>
    <property type="evidence" value="ECO:0007669"/>
    <property type="project" value="UniProtKB-KW"/>
</dbReference>
<dbReference type="InterPro" id="IPR005467">
    <property type="entry name" value="His_kinase_dom"/>
</dbReference>
<dbReference type="EMBL" id="CP014224">
    <property type="protein sequence ID" value="ANW95843.1"/>
    <property type="molecule type" value="Genomic_DNA"/>
</dbReference>
<dbReference type="Gene3D" id="3.40.50.2300">
    <property type="match status" value="1"/>
</dbReference>
<dbReference type="InterPro" id="IPR003661">
    <property type="entry name" value="HisK_dim/P_dom"/>
</dbReference>
<dbReference type="PRINTS" id="PR00344">
    <property type="entry name" value="BCTRLSENSOR"/>
</dbReference>
<evidence type="ECO:0000256" key="4">
    <source>
        <dbReference type="ARBA" id="ARBA00022679"/>
    </source>
</evidence>
<dbReference type="SUPFAM" id="SSF47384">
    <property type="entry name" value="Homodimeric domain of signal transducing histidine kinase"/>
    <property type="match status" value="1"/>
</dbReference>
<dbReference type="PANTHER" id="PTHR43547:SF2">
    <property type="entry name" value="HYBRID SIGNAL TRANSDUCTION HISTIDINE KINASE C"/>
    <property type="match status" value="1"/>
</dbReference>
<keyword evidence="9" id="KW-0805">Transcription regulation</keyword>
<dbReference type="SMART" id="SM00342">
    <property type="entry name" value="HTH_ARAC"/>
    <property type="match status" value="1"/>
</dbReference>
<dbReference type="Pfam" id="PF07494">
    <property type="entry name" value="Reg_prop"/>
    <property type="match status" value="4"/>
</dbReference>
<evidence type="ECO:0000259" key="14">
    <source>
        <dbReference type="PROSITE" id="PS01124"/>
    </source>
</evidence>
<dbReference type="SMART" id="SM00388">
    <property type="entry name" value="HisKA"/>
    <property type="match status" value="1"/>
</dbReference>
<evidence type="ECO:0000256" key="10">
    <source>
        <dbReference type="ARBA" id="ARBA00023125"/>
    </source>
</evidence>
<dbReference type="SMART" id="SM00448">
    <property type="entry name" value="REC"/>
    <property type="match status" value="1"/>
</dbReference>
<dbReference type="PROSITE" id="PS50110">
    <property type="entry name" value="RESPONSE_REGULATORY"/>
    <property type="match status" value="1"/>
</dbReference>
<dbReference type="CDD" id="cd17574">
    <property type="entry name" value="REC_OmpR"/>
    <property type="match status" value="1"/>
</dbReference>
<dbReference type="InterPro" id="IPR013783">
    <property type="entry name" value="Ig-like_fold"/>
</dbReference>
<evidence type="ECO:0000256" key="12">
    <source>
        <dbReference type="PROSITE-ProRule" id="PRU00169"/>
    </source>
</evidence>
<dbReference type="GO" id="GO:0043565">
    <property type="term" value="F:sequence-specific DNA binding"/>
    <property type="evidence" value="ECO:0007669"/>
    <property type="project" value="InterPro"/>
</dbReference>
<sequence length="1359" mass="155836">MNRIFYILFFLLLPFVVNGQENDFHFKHLSTANGLSNSSVIAIEQDRQGQIWLGTRNGLNKYNGNEFVVYRNNPNDSTSISNSDILSILEDREGYIWVGTYNGLNRYDPVKNTFKNYLHTDDINSLCNNVVICSKEMPNGEIWFGTANGISIYSKVTDDFTNIPYLKDYEGGIPFKNIQRIFLDINNHIWIATSAGFAKVINRKGSQFVFKQFQWKKDSQALFVQDVIQIDEKTLGLATKYNGFVLFNSIKEKYITDKYPEISNTLDIRVLQMSDDDDIWLGTAHGIKIITQSKKVIDVQNNKKKVGGLSQNFIKCIFKDNNESIWLGTYSGGVNIWNKTNENFINLKNYEYDNNVVTSIVNDDKSNIYFGTEGGNVTIWNPDKKGTEVLTVSGNDGIPFYPVQTLLLSPPNLLWIGVLNYGVFVYDVDTKKKIPNVISDELNEYLQNTGVYVIKRSAKDVFWFGTFGKGLVKYNIKTKEFKVHGLSIGNEPHLSTNIIKTVLIDSKNRVWAGGLGGLNRLIFNDDDDYTVTSYFKDAASGDNIKTIYEDANHNIWVGTNTKGLYKFNGKDFEKVVIDKENPVTTIYTILEDKNNDLWISCDKGIVVYNSTEKKAIIYNQKNVANANEFSPNSGLKTGDFQFYFGGLEGVTSFNTKKIFKNNYVPPVILSDLKIKNQSVKIDDENKILSKNISFTKEITLTHENSNFSIKYALPNFINPESNQYAYRLKGLDESWVYTNNTEAFYTLQSPGTYFFEVKSANNDGVWNHQPTSLKIVVKPAPWRSWWALSLYVLFIVLSLCGLFWIMNSKAQLKHELDMEHMENERTKELNNAKLEFFTNISHEFRTPLTLILGPLQQILTGYNGTNVMYKKLLVIESSANHLLRLINRLMDFRKLENNQFKLEAAEGNIVKFLHEIFLSFTEYAKDGDYEYSFNSTEEIILVYYDRYKLERVFYNLISNAFRYSPKGGTINVNIKKQEKEIVIEVDDTGVGISDEYIEKIFDRFFEIPIHNKPEQNYNKGTGIGLSIANNIVKLHKGSIKVQNKESGGVVFSVALPLGNTHLSDHEILTDFKKSDDLTQYVSQLETTDLQLEEDVTDLISEEKKHTILLVEDNKSLRSFMKEILKKEYNILQAENGKVALKKAKKYLPDLIVSDVIMPEIVGTELCSRIKDNLKTSHIPVILLTSRTSLIYKFEGLESGADDYISKPFNLKEFKLRIKNLLESKQRLKNKFTSEEVFVPSEIAVTSLDEELLKKAFKIVEDNIANEDFDIPQFHSELGVSRSILFTKIKAWTNFTPNEFIREIRLKRAAQLLEQKKINVSQVGYKVGFRRPKYFTKCFQKKYGLTPTQYVDKFIDDTEA</sequence>
<evidence type="ECO:0000256" key="7">
    <source>
        <dbReference type="ARBA" id="ARBA00022840"/>
    </source>
</evidence>
<protein>
    <recommendedName>
        <fullName evidence="2">histidine kinase</fullName>
        <ecNumber evidence="2">2.7.13.3</ecNumber>
    </recommendedName>
</protein>
<keyword evidence="13" id="KW-0472">Membrane</keyword>
<dbReference type="Pfam" id="PF02518">
    <property type="entry name" value="HATPase_c"/>
    <property type="match status" value="1"/>
</dbReference>
<evidence type="ECO:0000313" key="17">
    <source>
        <dbReference type="EMBL" id="ANW95843.1"/>
    </source>
</evidence>
<dbReference type="CDD" id="cd00082">
    <property type="entry name" value="HisKA"/>
    <property type="match status" value="1"/>
</dbReference>
<evidence type="ECO:0000256" key="8">
    <source>
        <dbReference type="ARBA" id="ARBA00023012"/>
    </source>
</evidence>
<evidence type="ECO:0000259" key="15">
    <source>
        <dbReference type="PROSITE" id="PS50109"/>
    </source>
</evidence>
<feature type="modified residue" description="4-aspartylphosphate" evidence="12">
    <location>
        <position position="1154"/>
    </location>
</feature>
<feature type="transmembrane region" description="Helical" evidence="13">
    <location>
        <begin position="785"/>
        <end position="805"/>
    </location>
</feature>
<dbReference type="PROSITE" id="PS01124">
    <property type="entry name" value="HTH_ARAC_FAMILY_2"/>
    <property type="match status" value="1"/>
</dbReference>
<dbReference type="SUPFAM" id="SSF63829">
    <property type="entry name" value="Calcium-dependent phosphotriesterase"/>
    <property type="match status" value="3"/>
</dbReference>
<dbReference type="Proteomes" id="UP000092967">
    <property type="component" value="Chromosome"/>
</dbReference>
<dbReference type="GO" id="GO:0000155">
    <property type="term" value="F:phosphorelay sensor kinase activity"/>
    <property type="evidence" value="ECO:0007669"/>
    <property type="project" value="InterPro"/>
</dbReference>
<proteinExistence type="predicted"/>
<dbReference type="SUPFAM" id="SSF55874">
    <property type="entry name" value="ATPase domain of HSP90 chaperone/DNA topoisomerase II/histidine kinase"/>
    <property type="match status" value="1"/>
</dbReference>
<keyword evidence="11" id="KW-0804">Transcription</keyword>
<keyword evidence="13" id="KW-0812">Transmembrane</keyword>
<keyword evidence="7" id="KW-0067">ATP-binding</keyword>